<keyword evidence="9" id="KW-1185">Reference proteome</keyword>
<evidence type="ECO:0000256" key="2">
    <source>
        <dbReference type="ARBA" id="ARBA00005375"/>
    </source>
</evidence>
<keyword evidence="4 8" id="KW-0732">Signal</keyword>
<evidence type="ECO:0000256" key="8">
    <source>
        <dbReference type="SAM" id="SignalP"/>
    </source>
</evidence>
<keyword evidence="5" id="KW-0378">Hydrolase</keyword>
<dbReference type="InterPro" id="IPR050645">
    <property type="entry name" value="Histidine_acid_phosphatase"/>
</dbReference>
<comment type="similarity">
    <text evidence="2">Belongs to the histidine acid phosphatase family.</text>
</comment>
<dbReference type="Proteomes" id="UP000504631">
    <property type="component" value="Unplaced"/>
</dbReference>
<dbReference type="AlphaFoldDB" id="A0A6J3KMZ2"/>
<dbReference type="SUPFAM" id="SSF53254">
    <property type="entry name" value="Phosphoglycerate mutase-like"/>
    <property type="match status" value="1"/>
</dbReference>
<dbReference type="CDD" id="cd07061">
    <property type="entry name" value="HP_HAP_like"/>
    <property type="match status" value="1"/>
</dbReference>
<dbReference type="InterPro" id="IPR000560">
    <property type="entry name" value="His_Pase_clade-2"/>
</dbReference>
<name>A0A6J3KMZ2_9HYME</name>
<evidence type="ECO:0000256" key="1">
    <source>
        <dbReference type="ARBA" id="ARBA00000032"/>
    </source>
</evidence>
<dbReference type="GeneID" id="117235969"/>
<evidence type="ECO:0000256" key="6">
    <source>
        <dbReference type="ARBA" id="ARBA00023157"/>
    </source>
</evidence>
<evidence type="ECO:0000313" key="11">
    <source>
        <dbReference type="RefSeq" id="XP_033354396.1"/>
    </source>
</evidence>
<evidence type="ECO:0000256" key="5">
    <source>
        <dbReference type="ARBA" id="ARBA00022801"/>
    </source>
</evidence>
<protein>
    <recommendedName>
        <fullName evidence="3">acid phosphatase</fullName>
        <ecNumber evidence="3">3.1.3.2</ecNumber>
    </recommendedName>
</protein>
<dbReference type="KEGG" id="bvk:117235969"/>
<evidence type="ECO:0000256" key="3">
    <source>
        <dbReference type="ARBA" id="ARBA00012646"/>
    </source>
</evidence>
<dbReference type="Pfam" id="PF00328">
    <property type="entry name" value="His_Phos_2"/>
    <property type="match status" value="1"/>
</dbReference>
<keyword evidence="6" id="KW-1015">Disulfide bond</keyword>
<feature type="signal peptide" evidence="8">
    <location>
        <begin position="1"/>
        <end position="21"/>
    </location>
</feature>
<dbReference type="PROSITE" id="PS00616">
    <property type="entry name" value="HIS_ACID_PHOSPHAT_1"/>
    <property type="match status" value="1"/>
</dbReference>
<organism evidence="9 10">
    <name type="scientific">Bombus vosnesenskii</name>
    <dbReference type="NCBI Taxonomy" id="207650"/>
    <lineage>
        <taxon>Eukaryota</taxon>
        <taxon>Metazoa</taxon>
        <taxon>Ecdysozoa</taxon>
        <taxon>Arthropoda</taxon>
        <taxon>Hexapoda</taxon>
        <taxon>Insecta</taxon>
        <taxon>Pterygota</taxon>
        <taxon>Neoptera</taxon>
        <taxon>Endopterygota</taxon>
        <taxon>Hymenoptera</taxon>
        <taxon>Apocrita</taxon>
        <taxon>Aculeata</taxon>
        <taxon>Apoidea</taxon>
        <taxon>Anthophila</taxon>
        <taxon>Apidae</taxon>
        <taxon>Bombus</taxon>
        <taxon>Pyrobombus</taxon>
    </lineage>
</organism>
<dbReference type="PANTHER" id="PTHR11567">
    <property type="entry name" value="ACID PHOSPHATASE-RELATED"/>
    <property type="match status" value="1"/>
</dbReference>
<evidence type="ECO:0000256" key="7">
    <source>
        <dbReference type="ARBA" id="ARBA00023180"/>
    </source>
</evidence>
<sequence length="360" mass="42741">MDIKWISRIIICLLYCQASWAELKLIQTIFRHGNRMPSNIKYYPNDPYVNYTYEPAGRGGLTNVGKLSLYKLGQYFRERYDQFLGRIYTSKDIWFRADEVERVVMSGQLVAAGLYPPCEEQRWDSNLNWQPIPVWTPLNSNDCLYNGQFLTNFYTWRNNVEKTDEAIVQFQKQNKDVYRYLSEHTGGNIIQSRTFNLRQFLYAQKDIGLKLPEWTKSVFPHGKLDELAVNDIYIRTRTPQMKQLLAGMWIREWLNHVDDHLNKNDTRKAFMYAAHDLNIAYILAALDNFDNEIPYYGSTLIFELHEEDNEYYIQMLYRNKENIQLLKFPNCDDKMCPLDKFKKFVMPIIPTNLEEICGQE</sequence>
<dbReference type="EC" id="3.1.3.2" evidence="3"/>
<evidence type="ECO:0000313" key="10">
    <source>
        <dbReference type="RefSeq" id="XP_033354395.1"/>
    </source>
</evidence>
<dbReference type="RefSeq" id="XP_033354395.1">
    <property type="nucleotide sequence ID" value="XM_033498504.1"/>
</dbReference>
<accession>A0A6J3KMZ2</accession>
<keyword evidence="7" id="KW-0325">Glycoprotein</keyword>
<evidence type="ECO:0000313" key="9">
    <source>
        <dbReference type="Proteomes" id="UP000504631"/>
    </source>
</evidence>
<gene>
    <name evidence="10 11" type="primary">LOC117235969</name>
</gene>
<reference evidence="10 11" key="1">
    <citation type="submission" date="2025-04" db="UniProtKB">
        <authorList>
            <consortium name="RefSeq"/>
        </authorList>
    </citation>
    <scope>IDENTIFICATION</scope>
    <source>
        <tissue evidence="10 11">Muscle</tissue>
    </source>
</reference>
<dbReference type="RefSeq" id="XP_033354396.1">
    <property type="nucleotide sequence ID" value="XM_033498505.1"/>
</dbReference>
<evidence type="ECO:0000256" key="4">
    <source>
        <dbReference type="ARBA" id="ARBA00022729"/>
    </source>
</evidence>
<dbReference type="PANTHER" id="PTHR11567:SF211">
    <property type="entry name" value="PROSTATIC ACID PHOSPHATASE"/>
    <property type="match status" value="1"/>
</dbReference>
<feature type="chain" id="PRO_5044643904" description="acid phosphatase" evidence="8">
    <location>
        <begin position="22"/>
        <end position="360"/>
    </location>
</feature>
<comment type="catalytic activity">
    <reaction evidence="1">
        <text>a phosphate monoester + H2O = an alcohol + phosphate</text>
        <dbReference type="Rhea" id="RHEA:15017"/>
        <dbReference type="ChEBI" id="CHEBI:15377"/>
        <dbReference type="ChEBI" id="CHEBI:30879"/>
        <dbReference type="ChEBI" id="CHEBI:43474"/>
        <dbReference type="ChEBI" id="CHEBI:67140"/>
        <dbReference type="EC" id="3.1.3.2"/>
    </reaction>
</comment>
<dbReference type="GO" id="GO:0003993">
    <property type="term" value="F:acid phosphatase activity"/>
    <property type="evidence" value="ECO:0007669"/>
    <property type="project" value="UniProtKB-EC"/>
</dbReference>
<proteinExistence type="inferred from homology"/>
<dbReference type="InterPro" id="IPR029033">
    <property type="entry name" value="His_PPase_superfam"/>
</dbReference>
<dbReference type="Gene3D" id="3.40.50.1240">
    <property type="entry name" value="Phosphoglycerate mutase-like"/>
    <property type="match status" value="1"/>
</dbReference>
<dbReference type="InterPro" id="IPR033379">
    <property type="entry name" value="Acid_Pase_AS"/>
</dbReference>